<accession>A0A679J2E3</accession>
<feature type="region of interest" description="Disordered" evidence="1">
    <location>
        <begin position="318"/>
        <end position="347"/>
    </location>
</feature>
<proteinExistence type="predicted"/>
<protein>
    <submittedName>
        <fullName evidence="2">Uncharacterized protein</fullName>
    </submittedName>
</protein>
<evidence type="ECO:0000256" key="1">
    <source>
        <dbReference type="SAM" id="MobiDB-lite"/>
    </source>
</evidence>
<name>A0A679J2E3_VARPD</name>
<organism evidence="2">
    <name type="scientific">Variovorax paradoxus</name>
    <dbReference type="NCBI Taxonomy" id="34073"/>
    <lineage>
        <taxon>Bacteria</taxon>
        <taxon>Pseudomonadati</taxon>
        <taxon>Pseudomonadota</taxon>
        <taxon>Betaproteobacteria</taxon>
        <taxon>Burkholderiales</taxon>
        <taxon>Comamonadaceae</taxon>
        <taxon>Variovorax</taxon>
    </lineage>
</organism>
<dbReference type="RefSeq" id="WP_339090796.1">
    <property type="nucleotide sequence ID" value="NZ_LR743507.1"/>
</dbReference>
<feature type="region of interest" description="Disordered" evidence="1">
    <location>
        <begin position="432"/>
        <end position="452"/>
    </location>
</feature>
<dbReference type="EMBL" id="LR743507">
    <property type="protein sequence ID" value="CAA2105336.1"/>
    <property type="molecule type" value="Genomic_DNA"/>
</dbReference>
<sequence>MPDVGNFFASLFERLRRDPSVEYTHQRLEGPPADAPAIQPGTQYLRVWLRSARITDVRRWTAKFHASVHARFELNDPVQGRREVVCVVAPDKTFSELDPAHLDRLIVVNQPLLGPVPYRGELDADVGLFSIAATDLAKPYLELLASLTDAAGVGFLAKAVPWAEPIRRGAEMLFSEAGRAQLEIGLARTDTRLSPGHWVVARVPKGQLPQGLKLDPHDNGLVDAQGNAVAGFPYMVIGVEALDQRDDYAAIPELRAGWEAVRSAVTELRPDTEVRQRFDQLRRVIAVSQDLVPADKRRVLQIFASELGEAGYAMGTPAPSPLPAAAPRSLESRPATASPVAAAAHKRHALPTADALLTLQRMREAPAEESAHPGHADCDAEDAEDPPAPMPAASPRGAGAAPLEAAVRPWRLAASLQRLRDNVNALAPLRSKASDGSIGDAAHASRSSDHNPWVVADGKGVVTAIDVTHDPAGGCDAERLAESLRAARDPRVKYVIWNRRIFSATVQPWQWRPYAGANPHDHHMHISVQPEPGRFDDASDWQVSV</sequence>
<reference evidence="2" key="1">
    <citation type="submission" date="2019-12" db="EMBL/GenBank/DDBJ databases">
        <authorList>
            <person name="Cremers G."/>
        </authorList>
    </citation>
    <scope>NUCLEOTIDE SEQUENCE</scope>
    <source>
        <strain evidence="2">Vvax</strain>
    </source>
</reference>
<gene>
    <name evidence="2" type="ORF">VVAX_03203</name>
</gene>
<evidence type="ECO:0000313" key="2">
    <source>
        <dbReference type="EMBL" id="CAA2105336.1"/>
    </source>
</evidence>
<dbReference type="AlphaFoldDB" id="A0A679J2E3"/>
<feature type="compositionally biased region" description="Basic and acidic residues" evidence="1">
    <location>
        <begin position="364"/>
        <end position="378"/>
    </location>
</feature>
<feature type="region of interest" description="Disordered" evidence="1">
    <location>
        <begin position="364"/>
        <end position="400"/>
    </location>
</feature>